<proteinExistence type="predicted"/>
<name>A0A2S8G1R1_9BACT</name>
<comment type="caution">
    <text evidence="1">The sequence shown here is derived from an EMBL/GenBank/DDBJ whole genome shotgun (WGS) entry which is preliminary data.</text>
</comment>
<reference evidence="1 2" key="1">
    <citation type="submission" date="2018-02" db="EMBL/GenBank/DDBJ databases">
        <title>Comparative genomes isolates from brazilian mangrove.</title>
        <authorList>
            <person name="Araujo J.E."/>
            <person name="Taketani R.G."/>
            <person name="Silva M.C.P."/>
            <person name="Loureco M.V."/>
            <person name="Andreote F.D."/>
        </authorList>
    </citation>
    <scope>NUCLEOTIDE SEQUENCE [LARGE SCALE GENOMIC DNA]</scope>
    <source>
        <strain evidence="1 2">NAP PRIS-MGV</strain>
    </source>
</reference>
<gene>
    <name evidence="1" type="ORF">C5Y98_09980</name>
</gene>
<dbReference type="AlphaFoldDB" id="A0A2S8G1R1"/>
<protein>
    <recommendedName>
        <fullName evidence="3">Universal stress protein</fullName>
    </recommendedName>
</protein>
<dbReference type="EMBL" id="PUIB01000011">
    <property type="protein sequence ID" value="PQO38382.1"/>
    <property type="molecule type" value="Genomic_DNA"/>
</dbReference>
<accession>A0A2S8G1R1</accession>
<evidence type="ECO:0000313" key="2">
    <source>
        <dbReference type="Proteomes" id="UP000239388"/>
    </source>
</evidence>
<dbReference type="Gene3D" id="3.40.50.12370">
    <property type="match status" value="1"/>
</dbReference>
<evidence type="ECO:0000313" key="1">
    <source>
        <dbReference type="EMBL" id="PQO38382.1"/>
    </source>
</evidence>
<dbReference type="SUPFAM" id="SSF52402">
    <property type="entry name" value="Adenine nucleotide alpha hydrolases-like"/>
    <property type="match status" value="2"/>
</dbReference>
<dbReference type="RefSeq" id="WP_105353733.1">
    <property type="nucleotide sequence ID" value="NZ_PUIB01000011.1"/>
</dbReference>
<dbReference type="Proteomes" id="UP000239388">
    <property type="component" value="Unassembled WGS sequence"/>
</dbReference>
<organism evidence="1 2">
    <name type="scientific">Blastopirellula marina</name>
    <dbReference type="NCBI Taxonomy" id="124"/>
    <lineage>
        <taxon>Bacteria</taxon>
        <taxon>Pseudomonadati</taxon>
        <taxon>Planctomycetota</taxon>
        <taxon>Planctomycetia</taxon>
        <taxon>Pirellulales</taxon>
        <taxon>Pirellulaceae</taxon>
        <taxon>Blastopirellula</taxon>
    </lineage>
</organism>
<dbReference type="OrthoDB" id="266943at2"/>
<evidence type="ECO:0008006" key="3">
    <source>
        <dbReference type="Google" id="ProtNLM"/>
    </source>
</evidence>
<sequence>MLKSVLVHLSGCSGNDRAIEIAAAIAQGANARLHGLSALNAPESSSTEHIVSAAHMLAESGKRAHLELRQSFSHEHLLEIGARFEIEVTSRGTDGDTIESLVREAQYHDLLVTCCPTQGQSLPYELTAWQHLELTARSRLPHFISRGIEGPPRRVLLVYDRSDASARAIRTFLAQNPLPGARCRLLGIGAAANQKSLAFCSMRDYCQTQRDDLEIGCLPGSPRRVLIPYAEKWEADALVLGIPSNLGFWSRLTGAIPLDILQRTQHDLYLVG</sequence>